<comment type="caution">
    <text evidence="2">The sequence shown here is derived from an EMBL/GenBank/DDBJ whole genome shotgun (WGS) entry which is preliminary data.</text>
</comment>
<proteinExistence type="predicted"/>
<evidence type="ECO:0000256" key="1">
    <source>
        <dbReference type="SAM" id="Phobius"/>
    </source>
</evidence>
<accession>A0A511YZ41</accession>
<evidence type="ECO:0008006" key="4">
    <source>
        <dbReference type="Google" id="ProtNLM"/>
    </source>
</evidence>
<feature type="transmembrane region" description="Helical" evidence="1">
    <location>
        <begin position="245"/>
        <end position="269"/>
    </location>
</feature>
<keyword evidence="1" id="KW-1133">Transmembrane helix</keyword>
<feature type="transmembrane region" description="Helical" evidence="1">
    <location>
        <begin position="201"/>
        <end position="222"/>
    </location>
</feature>
<organism evidence="2 3">
    <name type="scientific">Actinotalea fermentans</name>
    <dbReference type="NCBI Taxonomy" id="43671"/>
    <lineage>
        <taxon>Bacteria</taxon>
        <taxon>Bacillati</taxon>
        <taxon>Actinomycetota</taxon>
        <taxon>Actinomycetes</taxon>
        <taxon>Micrococcales</taxon>
        <taxon>Cellulomonadaceae</taxon>
        <taxon>Actinotalea</taxon>
    </lineage>
</organism>
<dbReference type="Proteomes" id="UP000321484">
    <property type="component" value="Unassembled WGS sequence"/>
</dbReference>
<feature type="transmembrane region" description="Helical" evidence="1">
    <location>
        <begin position="84"/>
        <end position="104"/>
    </location>
</feature>
<dbReference type="EMBL" id="BJYK01000007">
    <property type="protein sequence ID" value="GEN80468.1"/>
    <property type="molecule type" value="Genomic_DNA"/>
</dbReference>
<protein>
    <recommendedName>
        <fullName evidence="4">ABC transporter permease</fullName>
    </recommendedName>
</protein>
<sequence length="276" mass="27593">MSAHAAVAAVVAGVAASRAGGGERGRRPLGRLVAAELRKLASTRAPRWVAASAVGMTVLALSGAVASGGIPEDRLRTLDGLRQVLGHGGLAAILALVLGVLATASEHRHGTVVDTLLSEPRRGRVLGAKAVTLAAVGTALGVVVAVAAWLGTTAWYAGTDIDLPATLGDATVLRTLAGIVAWNALYAVLGVALGTIIRTPAGAIVTAILWLYVLETAVAGLLPDVAKWLPAMAALALGNAPDGDLLGQGAAGLVLVGWTVIGVAGAYIASTRRDVT</sequence>
<gene>
    <name evidence="2" type="ORF">AFE02nite_22020</name>
</gene>
<evidence type="ECO:0000313" key="3">
    <source>
        <dbReference type="Proteomes" id="UP000321484"/>
    </source>
</evidence>
<dbReference type="RefSeq" id="WP_186814541.1">
    <property type="nucleotide sequence ID" value="NZ_BJYK01000007.1"/>
</dbReference>
<dbReference type="AlphaFoldDB" id="A0A511YZ41"/>
<evidence type="ECO:0000313" key="2">
    <source>
        <dbReference type="EMBL" id="GEN80468.1"/>
    </source>
</evidence>
<keyword evidence="1" id="KW-0472">Membrane</keyword>
<feature type="transmembrane region" description="Helical" evidence="1">
    <location>
        <begin position="171"/>
        <end position="194"/>
    </location>
</feature>
<name>A0A511YZ41_9CELL</name>
<keyword evidence="1" id="KW-0812">Transmembrane</keyword>
<reference evidence="2 3" key="1">
    <citation type="submission" date="2019-07" db="EMBL/GenBank/DDBJ databases">
        <title>Whole genome shotgun sequence of Actinotalea fermentans NBRC 105374.</title>
        <authorList>
            <person name="Hosoyama A."/>
            <person name="Uohara A."/>
            <person name="Ohji S."/>
            <person name="Ichikawa N."/>
        </authorList>
    </citation>
    <scope>NUCLEOTIDE SEQUENCE [LARGE SCALE GENOMIC DNA]</scope>
    <source>
        <strain evidence="2 3">NBRC 105374</strain>
    </source>
</reference>
<feature type="transmembrane region" description="Helical" evidence="1">
    <location>
        <begin position="125"/>
        <end position="151"/>
    </location>
</feature>
<keyword evidence="3" id="KW-1185">Reference proteome</keyword>